<comment type="catalytic activity">
    <reaction evidence="6">
        <text>alpha-D-glucosamine 1-phosphate = D-glucosamine 6-phosphate</text>
        <dbReference type="Rhea" id="RHEA:23424"/>
        <dbReference type="ChEBI" id="CHEBI:58516"/>
        <dbReference type="ChEBI" id="CHEBI:58725"/>
        <dbReference type="EC" id="5.4.2.10"/>
    </reaction>
</comment>
<dbReference type="HAMAP" id="MF_01554_B">
    <property type="entry name" value="GlmM_B"/>
    <property type="match status" value="1"/>
</dbReference>
<dbReference type="GO" id="GO:0009252">
    <property type="term" value="P:peptidoglycan biosynthetic process"/>
    <property type="evidence" value="ECO:0007669"/>
    <property type="project" value="TreeGrafter"/>
</dbReference>
<dbReference type="SUPFAM" id="SSF53738">
    <property type="entry name" value="Phosphoglucomutase, first 3 domains"/>
    <property type="match status" value="3"/>
</dbReference>
<dbReference type="EMBL" id="QXIS01000033">
    <property type="protein sequence ID" value="RIE05757.1"/>
    <property type="molecule type" value="Genomic_DNA"/>
</dbReference>
<dbReference type="Pfam" id="PF02879">
    <property type="entry name" value="PGM_PMM_II"/>
    <property type="match status" value="1"/>
</dbReference>
<dbReference type="InterPro" id="IPR036900">
    <property type="entry name" value="A-D-PHexomutase_C_sf"/>
</dbReference>
<dbReference type="InterPro" id="IPR006352">
    <property type="entry name" value="GlmM_bact"/>
</dbReference>
<dbReference type="OrthoDB" id="9803322at2"/>
<dbReference type="InterPro" id="IPR005841">
    <property type="entry name" value="Alpha-D-phosphohexomutase_SF"/>
</dbReference>
<dbReference type="GO" id="GO:0005829">
    <property type="term" value="C:cytosol"/>
    <property type="evidence" value="ECO:0007669"/>
    <property type="project" value="TreeGrafter"/>
</dbReference>
<dbReference type="InterPro" id="IPR005845">
    <property type="entry name" value="A-D-PHexomutase_a/b/a-II"/>
</dbReference>
<dbReference type="NCBIfam" id="TIGR01455">
    <property type="entry name" value="glmM"/>
    <property type="match status" value="1"/>
</dbReference>
<evidence type="ECO:0000256" key="2">
    <source>
        <dbReference type="ARBA" id="ARBA00022553"/>
    </source>
</evidence>
<keyword evidence="4 6" id="KW-0460">Magnesium</keyword>
<feature type="modified residue" description="Phosphoserine" evidence="6">
    <location>
        <position position="106"/>
    </location>
</feature>
<protein>
    <recommendedName>
        <fullName evidence="6">Phosphoglucosamine mutase</fullName>
        <ecNumber evidence="6">5.4.2.10</ecNumber>
    </recommendedName>
</protein>
<dbReference type="InterPro" id="IPR005846">
    <property type="entry name" value="A-D-PHexomutase_a/b/a-III"/>
</dbReference>
<keyword evidence="12" id="KW-1185">Reference proteome</keyword>
<comment type="PTM">
    <text evidence="6">Activated by phosphorylation.</text>
</comment>
<dbReference type="InterPro" id="IPR050060">
    <property type="entry name" value="Phosphoglucosamine_mutase"/>
</dbReference>
<name>A0A398D0U7_9BACT</name>
<feature type="domain" description="Alpha-D-phosphohexomutase alpha/beta/alpha" evidence="9">
    <location>
        <begin position="165"/>
        <end position="259"/>
    </location>
</feature>
<evidence type="ECO:0000256" key="1">
    <source>
        <dbReference type="ARBA" id="ARBA00010231"/>
    </source>
</evidence>
<dbReference type="SUPFAM" id="SSF55957">
    <property type="entry name" value="Phosphoglucomutase, C-terminal domain"/>
    <property type="match status" value="1"/>
</dbReference>
<feature type="binding site" evidence="6">
    <location>
        <position position="252"/>
    </location>
    <ligand>
        <name>Mg(2+)</name>
        <dbReference type="ChEBI" id="CHEBI:18420"/>
    </ligand>
</feature>
<evidence type="ECO:0000256" key="6">
    <source>
        <dbReference type="HAMAP-Rule" id="MF_01554"/>
    </source>
</evidence>
<comment type="similarity">
    <text evidence="1 6">Belongs to the phosphohexose mutase family.</text>
</comment>
<dbReference type="GO" id="GO:0004615">
    <property type="term" value="F:phosphomannomutase activity"/>
    <property type="evidence" value="ECO:0007669"/>
    <property type="project" value="TreeGrafter"/>
</dbReference>
<gene>
    <name evidence="6 11" type="primary">glmM</name>
    <name evidence="11" type="ORF">SMC7_06295</name>
</gene>
<dbReference type="InterPro" id="IPR005843">
    <property type="entry name" value="A-D-PHexomutase_C"/>
</dbReference>
<feature type="domain" description="Alpha-D-phosphohexomutase alpha/beta/alpha" evidence="8">
    <location>
        <begin position="5"/>
        <end position="135"/>
    </location>
</feature>
<evidence type="ECO:0000259" key="9">
    <source>
        <dbReference type="Pfam" id="PF02879"/>
    </source>
</evidence>
<dbReference type="GO" id="GO:0005975">
    <property type="term" value="P:carbohydrate metabolic process"/>
    <property type="evidence" value="ECO:0007669"/>
    <property type="project" value="InterPro"/>
</dbReference>
<accession>A0A398D0U7</accession>
<comment type="cofactor">
    <cofactor evidence="6">
        <name>Mg(2+)</name>
        <dbReference type="ChEBI" id="CHEBI:18420"/>
    </cofactor>
    <text evidence="6">Binds 1 Mg(2+) ion per subunit.</text>
</comment>
<feature type="binding site" evidence="6">
    <location>
        <position position="248"/>
    </location>
    <ligand>
        <name>Mg(2+)</name>
        <dbReference type="ChEBI" id="CHEBI:18420"/>
    </ligand>
</feature>
<evidence type="ECO:0000256" key="5">
    <source>
        <dbReference type="ARBA" id="ARBA00023235"/>
    </source>
</evidence>
<dbReference type="PANTHER" id="PTHR42946">
    <property type="entry name" value="PHOSPHOHEXOSE MUTASE"/>
    <property type="match status" value="1"/>
</dbReference>
<dbReference type="InterPro" id="IPR005844">
    <property type="entry name" value="A-D-PHexomutase_a/b/a-I"/>
</dbReference>
<evidence type="ECO:0000313" key="11">
    <source>
        <dbReference type="EMBL" id="RIE05757.1"/>
    </source>
</evidence>
<evidence type="ECO:0000259" key="10">
    <source>
        <dbReference type="Pfam" id="PF02880"/>
    </source>
</evidence>
<dbReference type="Pfam" id="PF02878">
    <property type="entry name" value="PGM_PMM_I"/>
    <property type="match status" value="1"/>
</dbReference>
<evidence type="ECO:0000256" key="4">
    <source>
        <dbReference type="ARBA" id="ARBA00022842"/>
    </source>
</evidence>
<evidence type="ECO:0000259" key="8">
    <source>
        <dbReference type="Pfam" id="PF02878"/>
    </source>
</evidence>
<keyword evidence="3 6" id="KW-0479">Metal-binding</keyword>
<dbReference type="Gene3D" id="3.40.120.10">
    <property type="entry name" value="Alpha-D-Glucose-1,6-Bisphosphate, subunit A, domain 3"/>
    <property type="match status" value="3"/>
</dbReference>
<evidence type="ECO:0000259" key="7">
    <source>
        <dbReference type="Pfam" id="PF00408"/>
    </source>
</evidence>
<dbReference type="FunFam" id="3.40.120.10:FF:000003">
    <property type="entry name" value="Phosphoglucosamine mutase"/>
    <property type="match status" value="1"/>
</dbReference>
<dbReference type="EC" id="5.4.2.10" evidence="6"/>
<dbReference type="FunFam" id="3.40.120.10:FF:000001">
    <property type="entry name" value="Phosphoglucosamine mutase"/>
    <property type="match status" value="1"/>
</dbReference>
<feature type="active site" description="Phosphoserine intermediate" evidence="6">
    <location>
        <position position="106"/>
    </location>
</feature>
<dbReference type="PRINTS" id="PR00509">
    <property type="entry name" value="PGMPMM"/>
</dbReference>
<dbReference type="Gene3D" id="3.30.310.50">
    <property type="entry name" value="Alpha-D-phosphohexomutase, C-terminal domain"/>
    <property type="match status" value="1"/>
</dbReference>
<evidence type="ECO:0000313" key="12">
    <source>
        <dbReference type="Proteomes" id="UP000266328"/>
    </source>
</evidence>
<feature type="binding site" description="via phosphate group" evidence="6">
    <location>
        <position position="106"/>
    </location>
    <ligand>
        <name>Mg(2+)</name>
        <dbReference type="ChEBI" id="CHEBI:18420"/>
    </ligand>
</feature>
<dbReference type="Pfam" id="PF02880">
    <property type="entry name" value="PGM_PMM_III"/>
    <property type="match status" value="1"/>
</dbReference>
<dbReference type="GO" id="GO:0006048">
    <property type="term" value="P:UDP-N-acetylglucosamine biosynthetic process"/>
    <property type="evidence" value="ECO:0007669"/>
    <property type="project" value="TreeGrafter"/>
</dbReference>
<organism evidence="11 12">
    <name type="scientific">Candidatus Cryosericum terrychapinii</name>
    <dbReference type="NCBI Taxonomy" id="2290919"/>
    <lineage>
        <taxon>Bacteria</taxon>
        <taxon>Pseudomonadati</taxon>
        <taxon>Caldisericota/Cryosericota group</taxon>
        <taxon>Candidatus Cryosericota</taxon>
        <taxon>Candidatus Cryosericia</taxon>
        <taxon>Candidatus Cryosericales</taxon>
        <taxon>Candidatus Cryosericaceae</taxon>
        <taxon>Candidatus Cryosericum</taxon>
    </lineage>
</organism>
<proteinExistence type="inferred from homology"/>
<keyword evidence="2 6" id="KW-0597">Phosphoprotein</keyword>
<feature type="domain" description="Alpha-D-phosphohexomutase C-terminal" evidence="7">
    <location>
        <begin position="383"/>
        <end position="444"/>
    </location>
</feature>
<dbReference type="GO" id="GO:0008966">
    <property type="term" value="F:phosphoglucosamine mutase activity"/>
    <property type="evidence" value="ECO:0007669"/>
    <property type="project" value="UniProtKB-UniRule"/>
</dbReference>
<dbReference type="PANTHER" id="PTHR42946:SF1">
    <property type="entry name" value="PHOSPHOGLUCOMUTASE (ALPHA-D-GLUCOSE-1,6-BISPHOSPHATE-DEPENDENT)"/>
    <property type="match status" value="1"/>
</dbReference>
<feature type="domain" description="Alpha-D-phosphohexomutase alpha/beta/alpha" evidence="10">
    <location>
        <begin position="266"/>
        <end position="375"/>
    </location>
</feature>
<dbReference type="AlphaFoldDB" id="A0A398D0U7"/>
<dbReference type="Proteomes" id="UP000266328">
    <property type="component" value="Unassembled WGS sequence"/>
</dbReference>
<dbReference type="GO" id="GO:0000287">
    <property type="term" value="F:magnesium ion binding"/>
    <property type="evidence" value="ECO:0007669"/>
    <property type="project" value="UniProtKB-UniRule"/>
</dbReference>
<reference evidence="11 12" key="1">
    <citation type="submission" date="2018-09" db="EMBL/GenBank/DDBJ databases">
        <title>Discovery and Ecogenomic Context for Candidatus Cryosericales, a Global Caldiserica Order Active in Thawing Permafrost.</title>
        <authorList>
            <person name="Martinez M.A."/>
            <person name="Woodcroft B.J."/>
            <person name="Ignacio Espinoza J.C."/>
            <person name="Zayed A."/>
            <person name="Singleton C.M."/>
            <person name="Boyd J."/>
            <person name="Li Y.-F."/>
            <person name="Purvine S."/>
            <person name="Maughan H."/>
            <person name="Hodgkins S.B."/>
            <person name="Anderson D."/>
            <person name="Sederholm M."/>
            <person name="Temperton B."/>
            <person name="Saleska S.R."/>
            <person name="Tyson G.W."/>
            <person name="Rich V.I."/>
        </authorList>
    </citation>
    <scope>NUCLEOTIDE SEQUENCE [LARGE SCALE GENOMIC DNA]</scope>
    <source>
        <strain evidence="11 12">SMC7</strain>
    </source>
</reference>
<feature type="binding site" evidence="6">
    <location>
        <position position="250"/>
    </location>
    <ligand>
        <name>Mg(2+)</name>
        <dbReference type="ChEBI" id="CHEBI:18420"/>
    </ligand>
</feature>
<comment type="caution">
    <text evidence="11">The sequence shown here is derived from an EMBL/GenBank/DDBJ whole genome shotgun (WGS) entry which is preliminary data.</text>
</comment>
<dbReference type="Pfam" id="PF00408">
    <property type="entry name" value="PGM_PMM_IV"/>
    <property type="match status" value="1"/>
</dbReference>
<keyword evidence="5 6" id="KW-0413">Isomerase</keyword>
<sequence>MAKRNLFGTDGVRGVVNTQITSKLALSLGAAASIYFDGRLAQRTNRTIAIAWDPRVSSEMLAAALGAGFMETGVSVDYLGVLPTPGLALILARDTRYMAGAMISASHNPPEYNGIKFFGPGGHKLADADEETIEGNLGLVELGNPSRVHGDEVGGAHRVENAREEYMAFVRQNNPGLSLEGIRIVVDGAHGATSYTTPALLRQLGAQVIEMNTDQDGKLINKDCGSTHPGAVATRVVAEKADVGVAHDGDGDRVIMVDRIGRRVSGDVMLYVMALGLAGEGRLTGNTVVGTVLTNLGLEKALEPHGIRLERTSVGDRYILDRLNEGGFVLGGEESGHIINMYQNVTGDGLATTLAVLGYLVRTGRDLSEIVDEVELYPQIAENVRVKDNSIASCPEFVAAVEAARMELGNAARLVVRPSGTEPLVRIFLEGKDTERLTALADRLKCVLLSASQQGEE</sequence>
<dbReference type="RefSeq" id="WP_119089501.1">
    <property type="nucleotide sequence ID" value="NZ_QXIS01000033.1"/>
</dbReference>
<evidence type="ECO:0000256" key="3">
    <source>
        <dbReference type="ARBA" id="ARBA00022723"/>
    </source>
</evidence>
<dbReference type="InterPro" id="IPR016055">
    <property type="entry name" value="A-D-PHexomutase_a/b/a-I/II/III"/>
</dbReference>
<comment type="function">
    <text evidence="6">Catalyzes the conversion of glucosamine-6-phosphate to glucosamine-1-phosphate.</text>
</comment>